<reference evidence="2" key="1">
    <citation type="journal article" date="2019" name="Sci. Rep.">
        <title>Draft genome of Tanacetum cinerariifolium, the natural source of mosquito coil.</title>
        <authorList>
            <person name="Yamashiro T."/>
            <person name="Shiraishi A."/>
            <person name="Satake H."/>
            <person name="Nakayama K."/>
        </authorList>
    </citation>
    <scope>NUCLEOTIDE SEQUENCE</scope>
</reference>
<dbReference type="EMBL" id="BKCJ010005393">
    <property type="protein sequence ID" value="GEU66493.1"/>
    <property type="molecule type" value="Genomic_DNA"/>
</dbReference>
<sequence>MSDIIVYIFNDRITTDSGHSTVSYTSISSPERSWDILDVDPYEEAALQTIEQYPEYLEPPADDIVAEDQPHVDNSVPTALSPGYITDSNP</sequence>
<dbReference type="AlphaFoldDB" id="A0A6L2LXI2"/>
<name>A0A6L2LXI2_TANCI</name>
<organism evidence="2">
    <name type="scientific">Tanacetum cinerariifolium</name>
    <name type="common">Dalmatian daisy</name>
    <name type="synonym">Chrysanthemum cinerariifolium</name>
    <dbReference type="NCBI Taxonomy" id="118510"/>
    <lineage>
        <taxon>Eukaryota</taxon>
        <taxon>Viridiplantae</taxon>
        <taxon>Streptophyta</taxon>
        <taxon>Embryophyta</taxon>
        <taxon>Tracheophyta</taxon>
        <taxon>Spermatophyta</taxon>
        <taxon>Magnoliopsida</taxon>
        <taxon>eudicotyledons</taxon>
        <taxon>Gunneridae</taxon>
        <taxon>Pentapetalae</taxon>
        <taxon>asterids</taxon>
        <taxon>campanulids</taxon>
        <taxon>Asterales</taxon>
        <taxon>Asteraceae</taxon>
        <taxon>Asteroideae</taxon>
        <taxon>Anthemideae</taxon>
        <taxon>Anthemidinae</taxon>
        <taxon>Tanacetum</taxon>
    </lineage>
</organism>
<proteinExistence type="predicted"/>
<evidence type="ECO:0000256" key="1">
    <source>
        <dbReference type="SAM" id="MobiDB-lite"/>
    </source>
</evidence>
<gene>
    <name evidence="2" type="ORF">Tci_038471</name>
</gene>
<comment type="caution">
    <text evidence="2">The sequence shown here is derived from an EMBL/GenBank/DDBJ whole genome shotgun (WGS) entry which is preliminary data.</text>
</comment>
<evidence type="ECO:0000313" key="2">
    <source>
        <dbReference type="EMBL" id="GEU66493.1"/>
    </source>
</evidence>
<accession>A0A6L2LXI2</accession>
<feature type="region of interest" description="Disordered" evidence="1">
    <location>
        <begin position="67"/>
        <end position="90"/>
    </location>
</feature>
<protein>
    <submittedName>
        <fullName evidence="2">Uncharacterized protein</fullName>
    </submittedName>
</protein>